<dbReference type="Gene3D" id="1.10.287.70">
    <property type="match status" value="1"/>
</dbReference>
<feature type="transmembrane region" description="Helical" evidence="1">
    <location>
        <begin position="130"/>
        <end position="147"/>
    </location>
</feature>
<dbReference type="Proteomes" id="UP000199800">
    <property type="component" value="Unassembled WGS sequence"/>
</dbReference>
<evidence type="ECO:0000313" key="3">
    <source>
        <dbReference type="EMBL" id="SES63544.1"/>
    </source>
</evidence>
<dbReference type="AlphaFoldDB" id="A0A1H9Y459"/>
<organism evidence="3 4">
    <name type="scientific">[Clostridium] polysaccharolyticum</name>
    <dbReference type="NCBI Taxonomy" id="29364"/>
    <lineage>
        <taxon>Bacteria</taxon>
        <taxon>Bacillati</taxon>
        <taxon>Bacillota</taxon>
        <taxon>Clostridia</taxon>
        <taxon>Lachnospirales</taxon>
        <taxon>Lachnospiraceae</taxon>
    </lineage>
</organism>
<evidence type="ECO:0000313" key="4">
    <source>
        <dbReference type="Proteomes" id="UP000199800"/>
    </source>
</evidence>
<sequence>MNRVVVYSITLIGLLLFSNSIENKRFPIDKLFNAVGMSYQKLMRSTNPSGRVLVKGSLCFFVGLTAVFSYERSLEILDKAPQYKICLMSCILFTMALSALYFLFGIPLFIFSKIEILIQTVKRKNLSLRFLATTFILFVYAFFLVYWKETMVACGKVVLVGLIVSYMLNMSMLIHISMEPVNCHLCRCQRKQKIEEKYPLKIVLAGALILILLIVFNLFLGVVMIASLYPDAYQNLAPAQGLTYLDLLYYTVISFTTIGYGEIVPQRLESKAMAIIIAYTSVMCLVIFVSSILALKDKLSQ</sequence>
<dbReference type="RefSeq" id="WP_092474943.1">
    <property type="nucleotide sequence ID" value="NZ_FOHN01000001.1"/>
</dbReference>
<dbReference type="InterPro" id="IPR013099">
    <property type="entry name" value="K_chnl_dom"/>
</dbReference>
<reference evidence="3 4" key="1">
    <citation type="submission" date="2016-10" db="EMBL/GenBank/DDBJ databases">
        <authorList>
            <person name="de Groot N.N."/>
        </authorList>
    </citation>
    <scope>NUCLEOTIDE SEQUENCE [LARGE SCALE GENOMIC DNA]</scope>
    <source>
        <strain evidence="3 4">DSM 1801</strain>
    </source>
</reference>
<dbReference type="EMBL" id="FOHN01000001">
    <property type="protein sequence ID" value="SES63544.1"/>
    <property type="molecule type" value="Genomic_DNA"/>
</dbReference>
<keyword evidence="1" id="KW-1133">Transmembrane helix</keyword>
<name>A0A1H9Y459_9FIRM</name>
<proteinExistence type="predicted"/>
<evidence type="ECO:0000259" key="2">
    <source>
        <dbReference type="Pfam" id="PF07885"/>
    </source>
</evidence>
<feature type="transmembrane region" description="Helical" evidence="1">
    <location>
        <begin position="241"/>
        <end position="260"/>
    </location>
</feature>
<keyword evidence="1" id="KW-0812">Transmembrane</keyword>
<dbReference type="SUPFAM" id="SSF81324">
    <property type="entry name" value="Voltage-gated potassium channels"/>
    <property type="match status" value="1"/>
</dbReference>
<keyword evidence="1" id="KW-0472">Membrane</keyword>
<accession>A0A1H9Y459</accession>
<feature type="transmembrane region" description="Helical" evidence="1">
    <location>
        <begin position="202"/>
        <end position="229"/>
    </location>
</feature>
<feature type="domain" description="Potassium channel" evidence="2">
    <location>
        <begin position="215"/>
        <end position="292"/>
    </location>
</feature>
<feature type="transmembrane region" description="Helical" evidence="1">
    <location>
        <begin position="159"/>
        <end position="181"/>
    </location>
</feature>
<dbReference type="STRING" id="29364.SAMN04487772_101121"/>
<feature type="transmembrane region" description="Helical" evidence="1">
    <location>
        <begin position="82"/>
        <end position="110"/>
    </location>
</feature>
<evidence type="ECO:0000256" key="1">
    <source>
        <dbReference type="SAM" id="Phobius"/>
    </source>
</evidence>
<feature type="transmembrane region" description="Helical" evidence="1">
    <location>
        <begin position="6"/>
        <end position="22"/>
    </location>
</feature>
<feature type="transmembrane region" description="Helical" evidence="1">
    <location>
        <begin position="52"/>
        <end position="70"/>
    </location>
</feature>
<protein>
    <submittedName>
        <fullName evidence="3">Ion channel</fullName>
    </submittedName>
</protein>
<dbReference type="OrthoDB" id="9810759at2"/>
<feature type="transmembrane region" description="Helical" evidence="1">
    <location>
        <begin position="272"/>
        <end position="295"/>
    </location>
</feature>
<dbReference type="Pfam" id="PF07885">
    <property type="entry name" value="Ion_trans_2"/>
    <property type="match status" value="1"/>
</dbReference>
<keyword evidence="4" id="KW-1185">Reference proteome</keyword>
<gene>
    <name evidence="3" type="ORF">SAMN04487772_101121</name>
</gene>